<comment type="subcellular location">
    <subcellularLocation>
        <location evidence="1">Membrane</location>
        <topology evidence="1">Multi-pass membrane protein</topology>
    </subcellularLocation>
</comment>
<feature type="transmembrane region" description="Helical" evidence="5">
    <location>
        <begin position="86"/>
        <end position="107"/>
    </location>
</feature>
<keyword evidence="3 5" id="KW-1133">Transmembrane helix</keyword>
<proteinExistence type="predicted"/>
<name>A0ABQ3B5Q5_9GAMM</name>
<keyword evidence="8" id="KW-1185">Reference proteome</keyword>
<dbReference type="Proteomes" id="UP000619761">
    <property type="component" value="Unassembled WGS sequence"/>
</dbReference>
<evidence type="ECO:0000256" key="2">
    <source>
        <dbReference type="ARBA" id="ARBA00022692"/>
    </source>
</evidence>
<feature type="transmembrane region" description="Helical" evidence="5">
    <location>
        <begin position="191"/>
        <end position="208"/>
    </location>
</feature>
<reference evidence="8" key="1">
    <citation type="journal article" date="2019" name="Int. J. Syst. Evol. Microbiol.">
        <title>The Global Catalogue of Microorganisms (GCM) 10K type strain sequencing project: providing services to taxonomists for standard genome sequencing and annotation.</title>
        <authorList>
            <consortium name="The Broad Institute Genomics Platform"/>
            <consortium name="The Broad Institute Genome Sequencing Center for Infectious Disease"/>
            <person name="Wu L."/>
            <person name="Ma J."/>
        </authorList>
    </citation>
    <scope>NUCLEOTIDE SEQUENCE [LARGE SCALE GENOMIC DNA]</scope>
    <source>
        <strain evidence="8">KCTC 32239</strain>
    </source>
</reference>
<feature type="domain" description="Yip1" evidence="6">
    <location>
        <begin position="11"/>
        <end position="231"/>
    </location>
</feature>
<dbReference type="RefSeq" id="WP_189419533.1">
    <property type="nucleotide sequence ID" value="NZ_BMYZ01000002.1"/>
</dbReference>
<comment type="caution">
    <text evidence="7">The sequence shown here is derived from an EMBL/GenBank/DDBJ whole genome shotgun (WGS) entry which is preliminary data.</text>
</comment>
<sequence length="235" mass="25560">MTQSASNTFMNIITAPKQAFPAIKEKPSVLFPLGLILAAAISSMVYFYATVDFAWMIEQMVNAQTAGKTDAEREAMHKAMSSMSSTVMGVSSVAGLVIGISIFYSIMAAYLMLVNKLLDSDNLGFKAWFSFICWCSIPAIFTSLASLINVMLASNGQITLESLNPISFNNLFLHIAPNDPLFGPINAWDPMMLWSMGLMIFGFNQWTGKSLAKSAAIVLAPSVIIYGIWIAVALK</sequence>
<dbReference type="Pfam" id="PF04893">
    <property type="entry name" value="Yip1"/>
    <property type="match status" value="1"/>
</dbReference>
<accession>A0ABQ3B5Q5</accession>
<dbReference type="InterPro" id="IPR006977">
    <property type="entry name" value="Yip1_dom"/>
</dbReference>
<dbReference type="EMBL" id="BMYZ01000002">
    <property type="protein sequence ID" value="GGY80860.1"/>
    <property type="molecule type" value="Genomic_DNA"/>
</dbReference>
<evidence type="ECO:0000256" key="5">
    <source>
        <dbReference type="SAM" id="Phobius"/>
    </source>
</evidence>
<protein>
    <recommendedName>
        <fullName evidence="6">Yip1 domain-containing protein</fullName>
    </recommendedName>
</protein>
<feature type="transmembrane region" description="Helical" evidence="5">
    <location>
        <begin position="29"/>
        <end position="49"/>
    </location>
</feature>
<keyword evidence="4 5" id="KW-0472">Membrane</keyword>
<organism evidence="7 8">
    <name type="scientific">Cellvibrio zantedeschiae</name>
    <dbReference type="NCBI Taxonomy" id="1237077"/>
    <lineage>
        <taxon>Bacteria</taxon>
        <taxon>Pseudomonadati</taxon>
        <taxon>Pseudomonadota</taxon>
        <taxon>Gammaproteobacteria</taxon>
        <taxon>Cellvibrionales</taxon>
        <taxon>Cellvibrionaceae</taxon>
        <taxon>Cellvibrio</taxon>
    </lineage>
</organism>
<evidence type="ECO:0000256" key="4">
    <source>
        <dbReference type="ARBA" id="ARBA00023136"/>
    </source>
</evidence>
<feature type="transmembrane region" description="Helical" evidence="5">
    <location>
        <begin position="127"/>
        <end position="152"/>
    </location>
</feature>
<evidence type="ECO:0000256" key="3">
    <source>
        <dbReference type="ARBA" id="ARBA00022989"/>
    </source>
</evidence>
<keyword evidence="2 5" id="KW-0812">Transmembrane</keyword>
<evidence type="ECO:0000259" key="6">
    <source>
        <dbReference type="Pfam" id="PF04893"/>
    </source>
</evidence>
<evidence type="ECO:0000256" key="1">
    <source>
        <dbReference type="ARBA" id="ARBA00004141"/>
    </source>
</evidence>
<feature type="transmembrane region" description="Helical" evidence="5">
    <location>
        <begin position="214"/>
        <end position="234"/>
    </location>
</feature>
<evidence type="ECO:0000313" key="7">
    <source>
        <dbReference type="EMBL" id="GGY80860.1"/>
    </source>
</evidence>
<evidence type="ECO:0000313" key="8">
    <source>
        <dbReference type="Proteomes" id="UP000619761"/>
    </source>
</evidence>
<gene>
    <name evidence="7" type="ORF">GCM10011613_27390</name>
</gene>